<feature type="compositionally biased region" description="Low complexity" evidence="1">
    <location>
        <begin position="163"/>
        <end position="190"/>
    </location>
</feature>
<gene>
    <name evidence="2" type="ORF">GCM10010430_03340</name>
</gene>
<feature type="region of interest" description="Disordered" evidence="1">
    <location>
        <begin position="141"/>
        <end position="190"/>
    </location>
</feature>
<protein>
    <submittedName>
        <fullName evidence="2">Uncharacterized protein</fullName>
    </submittedName>
</protein>
<organism evidence="2 3">
    <name type="scientific">Kitasatospora cystarginea</name>
    <dbReference type="NCBI Taxonomy" id="58350"/>
    <lineage>
        <taxon>Bacteria</taxon>
        <taxon>Bacillati</taxon>
        <taxon>Actinomycetota</taxon>
        <taxon>Actinomycetes</taxon>
        <taxon>Kitasatosporales</taxon>
        <taxon>Streptomycetaceae</taxon>
        <taxon>Kitasatospora</taxon>
    </lineage>
</organism>
<dbReference type="Proteomes" id="UP001500305">
    <property type="component" value="Unassembled WGS sequence"/>
</dbReference>
<evidence type="ECO:0000313" key="2">
    <source>
        <dbReference type="EMBL" id="GAA2227294.1"/>
    </source>
</evidence>
<name>A0ABP5Q8X5_9ACTN</name>
<comment type="caution">
    <text evidence="2">The sequence shown here is derived from an EMBL/GenBank/DDBJ whole genome shotgun (WGS) entry which is preliminary data.</text>
</comment>
<proteinExistence type="predicted"/>
<keyword evidence="3" id="KW-1185">Reference proteome</keyword>
<accession>A0ABP5Q8X5</accession>
<sequence>MGCGEGRLPVPRPTYAQLALLPGSAPRSGWVSGATREAPLPCRLDVLSLLGPAAEESVRDPHGDQVGAEPILGTLLSWARLIFEEGNYYRPSGGWATIGALVAFLADRDVIEWVVRQPWADEYADEIATVHRQLIPLARLQPRRHPMPCRARGANSSRSRPRTAGPSSAATPTAAPSSGSPSATTGPSST</sequence>
<reference evidence="3" key="1">
    <citation type="journal article" date="2019" name="Int. J. Syst. Evol. Microbiol.">
        <title>The Global Catalogue of Microorganisms (GCM) 10K type strain sequencing project: providing services to taxonomists for standard genome sequencing and annotation.</title>
        <authorList>
            <consortium name="The Broad Institute Genomics Platform"/>
            <consortium name="The Broad Institute Genome Sequencing Center for Infectious Disease"/>
            <person name="Wu L."/>
            <person name="Ma J."/>
        </authorList>
    </citation>
    <scope>NUCLEOTIDE SEQUENCE [LARGE SCALE GENOMIC DNA]</scope>
    <source>
        <strain evidence="3">JCM 7356</strain>
    </source>
</reference>
<dbReference type="EMBL" id="BAAATR010000001">
    <property type="protein sequence ID" value="GAA2227294.1"/>
    <property type="molecule type" value="Genomic_DNA"/>
</dbReference>
<evidence type="ECO:0000256" key="1">
    <source>
        <dbReference type="SAM" id="MobiDB-lite"/>
    </source>
</evidence>
<dbReference type="RefSeq" id="WP_344634330.1">
    <property type="nucleotide sequence ID" value="NZ_BAAATR010000001.1"/>
</dbReference>
<evidence type="ECO:0000313" key="3">
    <source>
        <dbReference type="Proteomes" id="UP001500305"/>
    </source>
</evidence>